<organism evidence="8 9">
    <name type="scientific">Photobacterium rosenbergii</name>
    <dbReference type="NCBI Taxonomy" id="294936"/>
    <lineage>
        <taxon>Bacteria</taxon>
        <taxon>Pseudomonadati</taxon>
        <taxon>Pseudomonadota</taxon>
        <taxon>Gammaproteobacteria</taxon>
        <taxon>Vibrionales</taxon>
        <taxon>Vibrionaceae</taxon>
        <taxon>Photobacterium</taxon>
    </lineage>
</organism>
<dbReference type="InterPro" id="IPR036778">
    <property type="entry name" value="OHCU_decarboxylase_sf"/>
</dbReference>
<evidence type="ECO:0000256" key="3">
    <source>
        <dbReference type="ARBA" id="ARBA00012257"/>
    </source>
</evidence>
<evidence type="ECO:0000256" key="5">
    <source>
        <dbReference type="ARBA" id="ARBA00022793"/>
    </source>
</evidence>
<dbReference type="PANTHER" id="PTHR43466:SF1">
    <property type="entry name" value="2-OXO-4-HYDROXY-4-CARBOXY-5-UREIDOIMIDAZOLINE DECARBOXYLASE-RELATED"/>
    <property type="match status" value="1"/>
</dbReference>
<comment type="catalytic activity">
    <reaction evidence="1">
        <text>5-hydroxy-2-oxo-4-ureido-2,5-dihydro-1H-imidazole-5-carboxylate + H(+) = (S)-allantoin + CO2</text>
        <dbReference type="Rhea" id="RHEA:26301"/>
        <dbReference type="ChEBI" id="CHEBI:15378"/>
        <dbReference type="ChEBI" id="CHEBI:15678"/>
        <dbReference type="ChEBI" id="CHEBI:16526"/>
        <dbReference type="ChEBI" id="CHEBI:58639"/>
        <dbReference type="EC" id="4.1.1.97"/>
    </reaction>
</comment>
<dbReference type="PANTHER" id="PTHR43466">
    <property type="entry name" value="2-OXO-4-HYDROXY-4-CARBOXY-5-UREIDOIMIDAZOLINE DECARBOXYLASE-RELATED"/>
    <property type="match status" value="1"/>
</dbReference>
<dbReference type="OrthoDB" id="9800909at2"/>
<proteinExistence type="predicted"/>
<feature type="domain" description="Oxo-4-hydroxy-4-carboxy-5-ureidoimidazoline decarboxylase" evidence="7">
    <location>
        <begin position="11"/>
        <end position="158"/>
    </location>
</feature>
<gene>
    <name evidence="8" type="ORF">C9J01_09510</name>
</gene>
<keyword evidence="5" id="KW-0210">Decarboxylase</keyword>
<dbReference type="GO" id="GO:0051997">
    <property type="term" value="F:2-oxo-4-hydroxy-4-carboxy-5-ureidoimidazoline decarboxylase activity"/>
    <property type="evidence" value="ECO:0007669"/>
    <property type="project" value="UniProtKB-EC"/>
</dbReference>
<dbReference type="Gene3D" id="1.10.3330.10">
    <property type="entry name" value="Oxo-4-hydroxy-4-carboxy-5-ureidoimidazoline decarboxylase"/>
    <property type="match status" value="1"/>
</dbReference>
<protein>
    <recommendedName>
        <fullName evidence="3">2-oxo-4-hydroxy-4-carboxy-5-ureidoimidazoline decarboxylase</fullName>
        <ecNumber evidence="3">4.1.1.97</ecNumber>
    </recommendedName>
</protein>
<dbReference type="Pfam" id="PF09349">
    <property type="entry name" value="OHCU_decarbox"/>
    <property type="match status" value="1"/>
</dbReference>
<accession>A0A2T3NHZ2</accession>
<keyword evidence="4" id="KW-0659">Purine metabolism</keyword>
<comment type="caution">
    <text evidence="8">The sequence shown here is derived from an EMBL/GenBank/DDBJ whole genome shotgun (WGS) entry which is preliminary data.</text>
</comment>
<sequence length="161" mass="18395">MTAYPLALDNQQLAGICTSQFWCAKMQRMGPYKHYADFIKASDHAFEAMVAADWLEAFEGHPMIGDLDSLNKKYAQGKSLSQQEQQQVSAADPEVLLSLHQFNQAYFDKFGFIFIVFASDKTAAEMLRLIKARIDRSFDQELKTASEEQIKISKHRMEAFQ</sequence>
<evidence type="ECO:0000313" key="9">
    <source>
        <dbReference type="Proteomes" id="UP000241346"/>
    </source>
</evidence>
<dbReference type="GO" id="GO:0019628">
    <property type="term" value="P:urate catabolic process"/>
    <property type="evidence" value="ECO:0007669"/>
    <property type="project" value="TreeGrafter"/>
</dbReference>
<dbReference type="SUPFAM" id="SSF158694">
    <property type="entry name" value="UraD-Like"/>
    <property type="match status" value="1"/>
</dbReference>
<dbReference type="Proteomes" id="UP000241346">
    <property type="component" value="Unassembled WGS sequence"/>
</dbReference>
<evidence type="ECO:0000256" key="4">
    <source>
        <dbReference type="ARBA" id="ARBA00022631"/>
    </source>
</evidence>
<dbReference type="AlphaFoldDB" id="A0A2T3NHZ2"/>
<evidence type="ECO:0000259" key="7">
    <source>
        <dbReference type="Pfam" id="PF09349"/>
    </source>
</evidence>
<reference evidence="8 9" key="1">
    <citation type="submission" date="2018-03" db="EMBL/GenBank/DDBJ databases">
        <title>Whole genome sequencing of Histamine producing bacteria.</title>
        <authorList>
            <person name="Butler K."/>
        </authorList>
    </citation>
    <scope>NUCLEOTIDE SEQUENCE [LARGE SCALE GENOMIC DNA]</scope>
    <source>
        <strain evidence="8 9">DSM 19138</strain>
    </source>
</reference>
<evidence type="ECO:0000256" key="6">
    <source>
        <dbReference type="ARBA" id="ARBA00023239"/>
    </source>
</evidence>
<dbReference type="RefSeq" id="WP_107297885.1">
    <property type="nucleotide sequence ID" value="NZ_PYMB01000002.1"/>
</dbReference>
<name>A0A2T3NHZ2_9GAMM</name>
<comment type="pathway">
    <text evidence="2">Purine metabolism; urate degradation; (S)-allantoin from urate: step 3/3.</text>
</comment>
<evidence type="ECO:0000256" key="2">
    <source>
        <dbReference type="ARBA" id="ARBA00004754"/>
    </source>
</evidence>
<evidence type="ECO:0000313" key="8">
    <source>
        <dbReference type="EMBL" id="PSW14646.1"/>
    </source>
</evidence>
<dbReference type="EMBL" id="PYMB01000002">
    <property type="protein sequence ID" value="PSW14646.1"/>
    <property type="molecule type" value="Genomic_DNA"/>
</dbReference>
<dbReference type="InterPro" id="IPR018020">
    <property type="entry name" value="OHCU_decarboxylase"/>
</dbReference>
<keyword evidence="6" id="KW-0456">Lyase</keyword>
<dbReference type="GO" id="GO:0006144">
    <property type="term" value="P:purine nucleobase metabolic process"/>
    <property type="evidence" value="ECO:0007669"/>
    <property type="project" value="UniProtKB-KW"/>
</dbReference>
<evidence type="ECO:0000256" key="1">
    <source>
        <dbReference type="ARBA" id="ARBA00001163"/>
    </source>
</evidence>
<dbReference type="EC" id="4.1.1.97" evidence="3"/>